<keyword evidence="2" id="KW-1185">Reference proteome</keyword>
<evidence type="ECO:0000313" key="2">
    <source>
        <dbReference type="Proteomes" id="UP000821845"/>
    </source>
</evidence>
<name>A0ACB7TC72_HYAAI</name>
<evidence type="ECO:0000313" key="1">
    <source>
        <dbReference type="EMBL" id="KAH6944543.1"/>
    </source>
</evidence>
<protein>
    <submittedName>
        <fullName evidence="1">Uncharacterized protein</fullName>
    </submittedName>
</protein>
<proteinExistence type="predicted"/>
<reference evidence="1" key="1">
    <citation type="submission" date="2020-05" db="EMBL/GenBank/DDBJ databases">
        <title>Large-scale comparative analyses of tick genomes elucidate their genetic diversity and vector capacities.</title>
        <authorList>
            <person name="Jia N."/>
            <person name="Wang J."/>
            <person name="Shi W."/>
            <person name="Du L."/>
            <person name="Sun Y."/>
            <person name="Zhan W."/>
            <person name="Jiang J."/>
            <person name="Wang Q."/>
            <person name="Zhang B."/>
            <person name="Ji P."/>
            <person name="Sakyi L.B."/>
            <person name="Cui X."/>
            <person name="Yuan T."/>
            <person name="Jiang B."/>
            <person name="Yang W."/>
            <person name="Lam T.T.-Y."/>
            <person name="Chang Q."/>
            <person name="Ding S."/>
            <person name="Wang X."/>
            <person name="Zhu J."/>
            <person name="Ruan X."/>
            <person name="Zhao L."/>
            <person name="Wei J."/>
            <person name="Que T."/>
            <person name="Du C."/>
            <person name="Cheng J."/>
            <person name="Dai P."/>
            <person name="Han X."/>
            <person name="Huang E."/>
            <person name="Gao Y."/>
            <person name="Liu J."/>
            <person name="Shao H."/>
            <person name="Ye R."/>
            <person name="Li L."/>
            <person name="Wei W."/>
            <person name="Wang X."/>
            <person name="Wang C."/>
            <person name="Yang T."/>
            <person name="Huo Q."/>
            <person name="Li W."/>
            <person name="Guo W."/>
            <person name="Chen H."/>
            <person name="Zhou L."/>
            <person name="Ni X."/>
            <person name="Tian J."/>
            <person name="Zhou Y."/>
            <person name="Sheng Y."/>
            <person name="Liu T."/>
            <person name="Pan Y."/>
            <person name="Xia L."/>
            <person name="Li J."/>
            <person name="Zhao F."/>
            <person name="Cao W."/>
        </authorList>
    </citation>
    <scope>NUCLEOTIDE SEQUENCE</scope>
    <source>
        <strain evidence="1">Hyas-2018</strain>
    </source>
</reference>
<dbReference type="Proteomes" id="UP000821845">
    <property type="component" value="Chromosome 1"/>
</dbReference>
<dbReference type="EMBL" id="CM023481">
    <property type="protein sequence ID" value="KAH6944543.1"/>
    <property type="molecule type" value="Genomic_DNA"/>
</dbReference>
<sequence length="168" mass="17870">MTYTRSGHEHSRVSLGRQQRGAAHATCDEDISLWVAPLTTPSGRGQRGFGGPLPPPPPLPFGPRPGARDVSALRQQPAPRIWAVRPWRESLAAFWVSGLPQPWPRCGERSTSPAGAPLLQHGAPPAPAAYFGSPGPAPKGPEGNERGATHAPSSTLFTCYAQSPFSQR</sequence>
<gene>
    <name evidence="1" type="ORF">HPB50_003833</name>
</gene>
<organism evidence="1 2">
    <name type="scientific">Hyalomma asiaticum</name>
    <name type="common">Tick</name>
    <dbReference type="NCBI Taxonomy" id="266040"/>
    <lineage>
        <taxon>Eukaryota</taxon>
        <taxon>Metazoa</taxon>
        <taxon>Ecdysozoa</taxon>
        <taxon>Arthropoda</taxon>
        <taxon>Chelicerata</taxon>
        <taxon>Arachnida</taxon>
        <taxon>Acari</taxon>
        <taxon>Parasitiformes</taxon>
        <taxon>Ixodida</taxon>
        <taxon>Ixodoidea</taxon>
        <taxon>Ixodidae</taxon>
        <taxon>Hyalomminae</taxon>
        <taxon>Hyalomma</taxon>
    </lineage>
</organism>
<comment type="caution">
    <text evidence="1">The sequence shown here is derived from an EMBL/GenBank/DDBJ whole genome shotgun (WGS) entry which is preliminary data.</text>
</comment>
<accession>A0ACB7TC72</accession>